<dbReference type="EMBL" id="CP136137">
    <property type="protein sequence ID" value="WYY06459.1"/>
    <property type="molecule type" value="Genomic_DNA"/>
</dbReference>
<dbReference type="InterPro" id="IPR018197">
    <property type="entry name" value="Glycerate_kinase_RE-like"/>
</dbReference>
<dbReference type="Gene3D" id="3.40.50.10350">
    <property type="entry name" value="Glycerate kinase, domain 1"/>
    <property type="match status" value="2"/>
</dbReference>
<gene>
    <name evidence="5" type="ORF">RVF87_15480</name>
</gene>
<dbReference type="PANTHER" id="PTHR21599:SF0">
    <property type="entry name" value="GLYCERATE KINASE"/>
    <property type="match status" value="1"/>
</dbReference>
<evidence type="ECO:0000256" key="2">
    <source>
        <dbReference type="ARBA" id="ARBA00022679"/>
    </source>
</evidence>
<dbReference type="InterPro" id="IPR018193">
    <property type="entry name" value="Glyc_kinase_flavodox-like_fold"/>
</dbReference>
<proteinExistence type="inferred from homology"/>
<dbReference type="SUPFAM" id="SSF110738">
    <property type="entry name" value="Glycerate kinase I"/>
    <property type="match status" value="1"/>
</dbReference>
<organism evidence="5 6">
    <name type="scientific">Gordonia hydrophobica</name>
    <dbReference type="NCBI Taxonomy" id="40516"/>
    <lineage>
        <taxon>Bacteria</taxon>
        <taxon>Bacillati</taxon>
        <taxon>Actinomycetota</taxon>
        <taxon>Actinomycetes</taxon>
        <taxon>Mycobacteriales</taxon>
        <taxon>Gordoniaceae</taxon>
        <taxon>Gordonia</taxon>
    </lineage>
</organism>
<name>A0ABZ2U0L5_9ACTN</name>
<dbReference type="EC" id="2.7.1.31" evidence="5"/>
<keyword evidence="3 4" id="KW-0418">Kinase</keyword>
<evidence type="ECO:0000256" key="4">
    <source>
        <dbReference type="PIRNR" id="PIRNR006078"/>
    </source>
</evidence>
<evidence type="ECO:0000313" key="6">
    <source>
        <dbReference type="Proteomes" id="UP001479933"/>
    </source>
</evidence>
<dbReference type="InterPro" id="IPR004381">
    <property type="entry name" value="Glycerate_kinase"/>
</dbReference>
<evidence type="ECO:0000313" key="5">
    <source>
        <dbReference type="EMBL" id="WYY06459.1"/>
    </source>
</evidence>
<keyword evidence="2 4" id="KW-0808">Transferase</keyword>
<comment type="similarity">
    <text evidence="1 4">Belongs to the glycerate kinase type-1 family.</text>
</comment>
<dbReference type="PIRSF" id="PIRSF006078">
    <property type="entry name" value="GlxK"/>
    <property type="match status" value="1"/>
</dbReference>
<dbReference type="Pfam" id="PF02595">
    <property type="entry name" value="Gly_kinase"/>
    <property type="match status" value="2"/>
</dbReference>
<dbReference type="Gene3D" id="3.90.1510.10">
    <property type="entry name" value="Glycerate kinase, domain 2"/>
    <property type="match status" value="2"/>
</dbReference>
<evidence type="ECO:0000256" key="3">
    <source>
        <dbReference type="ARBA" id="ARBA00022777"/>
    </source>
</evidence>
<dbReference type="GO" id="GO:0008887">
    <property type="term" value="F:glycerate kinase activity"/>
    <property type="evidence" value="ECO:0007669"/>
    <property type="project" value="UniProtKB-EC"/>
</dbReference>
<evidence type="ECO:0000256" key="1">
    <source>
        <dbReference type="ARBA" id="ARBA00006284"/>
    </source>
</evidence>
<dbReference type="PANTHER" id="PTHR21599">
    <property type="entry name" value="GLYCERATE KINASE"/>
    <property type="match status" value="1"/>
</dbReference>
<accession>A0ABZ2U0L5</accession>
<sequence length="360" mass="36186">MAQRVVIAPDEFGGTLTAPEAAQAIADGWLRACPDAEVRLLPQSDGGPGFVDVLAAAGIGRLVPVAAVGPLGGPVAGNLLLDEDTVYLESAQFCGLHLIAAPGPDSRTAWEASTDGLGMALDAAVAAGARRIVVGLGGSATTDGGRGACEALGGWDRTRERLRGVDLVAATDVTNPLLGPTGAAAVFGPQKGADPQTVRRLEERLAAWAATMAHDGPPIVHEAGAGAAGGLGAFLLALGGRRRAGAAVVAEATRRAEQIAAADVVVTGEGRYDAQTAFGKVAAAVAADAATAGVDVLVIAGQVTDDADIPGVVAVHSMTAYAGSVQQAMKRPRSVLTQVAESVAREWDSTRGKVEGGMRE</sequence>
<dbReference type="Proteomes" id="UP001479933">
    <property type="component" value="Chromosome"/>
</dbReference>
<protein>
    <submittedName>
        <fullName evidence="5">Glycerate kinase</fullName>
        <ecNumber evidence="5">2.7.1.31</ecNumber>
    </submittedName>
</protein>
<dbReference type="InterPro" id="IPR036129">
    <property type="entry name" value="Glycerate_kinase_sf"/>
</dbReference>
<reference evidence="5 6" key="1">
    <citation type="journal article" date="2023" name="Virus Evol.">
        <title>Computational host range prediction-The good, the bad, and the ugly.</title>
        <authorList>
            <person name="Howell A.A."/>
            <person name="Versoza C.J."/>
            <person name="Pfeifer S.P."/>
        </authorList>
    </citation>
    <scope>NUCLEOTIDE SEQUENCE [LARGE SCALE GENOMIC DNA]</scope>
    <source>
        <strain evidence="5 6">1610/1b</strain>
    </source>
</reference>
<keyword evidence="6" id="KW-1185">Reference proteome</keyword>